<dbReference type="InterPro" id="IPR011664">
    <property type="entry name" value="Abi_system_AbiD/AbiF-like"/>
</dbReference>
<protein>
    <submittedName>
        <fullName evidence="1">Abi family protein</fullName>
    </submittedName>
</protein>
<sequence length="313" mass="36052">MKPYRAPRDLVLKLASEGLSIPDRKAAEAIIFRENYFRFKAYAIPFFDKQAGAFHPNTAFADIHELYCADQKLRDFLLPVIAQLEVRIRATVDNVITGITGDPFWHINPQSYKKFENVERALEKAQQRFGQGKQEFVLHYRSRYFTKRSYDFRLSPPFWIISEIFTLEQLLTVCRCLNDKSAHFAESPGSNKLDRAAKAFGLNSWGALVTNLSCLLELRNLCAHHSRLWNRNLQNPGGLRGKHEFAPSHPNRLYSHLLMLRVCCSAQGIQDGIRNFMQSMFSTVPIFSRDMANMGFPTDWSADRVWTDPKPTT</sequence>
<dbReference type="RefSeq" id="WP_250197659.1">
    <property type="nucleotide sequence ID" value="NZ_CP097636.1"/>
</dbReference>
<dbReference type="Proteomes" id="UP001056201">
    <property type="component" value="Chromosome 2"/>
</dbReference>
<evidence type="ECO:0000313" key="1">
    <source>
        <dbReference type="EMBL" id="URI09432.1"/>
    </source>
</evidence>
<reference evidence="1" key="1">
    <citation type="submission" date="2022-05" db="EMBL/GenBank/DDBJ databases">
        <title>An RpoN-dependent PEP-CTERM gene is involved in floc formation of an Aquincola tertiaricarbonis strain.</title>
        <authorList>
            <person name="Qiu D."/>
            <person name="Xia M."/>
        </authorList>
    </citation>
    <scope>NUCLEOTIDE SEQUENCE</scope>
    <source>
        <strain evidence="1">RN12</strain>
    </source>
</reference>
<dbReference type="EMBL" id="CP097636">
    <property type="protein sequence ID" value="URI09432.1"/>
    <property type="molecule type" value="Genomic_DNA"/>
</dbReference>
<name>A0ABY4SC06_AQUTE</name>
<dbReference type="Pfam" id="PF07751">
    <property type="entry name" value="Abi_2"/>
    <property type="match status" value="1"/>
</dbReference>
<organism evidence="1 2">
    <name type="scientific">Aquincola tertiaricarbonis</name>
    <dbReference type="NCBI Taxonomy" id="391953"/>
    <lineage>
        <taxon>Bacteria</taxon>
        <taxon>Pseudomonadati</taxon>
        <taxon>Pseudomonadota</taxon>
        <taxon>Betaproteobacteria</taxon>
        <taxon>Burkholderiales</taxon>
        <taxon>Sphaerotilaceae</taxon>
        <taxon>Aquincola</taxon>
    </lineage>
</organism>
<proteinExistence type="predicted"/>
<gene>
    <name evidence="1" type="ORF">MW290_28110</name>
</gene>
<accession>A0ABY4SC06</accession>
<keyword evidence="2" id="KW-1185">Reference proteome</keyword>
<evidence type="ECO:0000313" key="2">
    <source>
        <dbReference type="Proteomes" id="UP001056201"/>
    </source>
</evidence>